<dbReference type="InterPro" id="IPR003591">
    <property type="entry name" value="Leu-rich_rpt_typical-subtyp"/>
</dbReference>
<dbReference type="SMART" id="SM00369">
    <property type="entry name" value="LRR_TYP"/>
    <property type="match status" value="2"/>
</dbReference>
<dbReference type="Proteomes" id="UP000673691">
    <property type="component" value="Unassembled WGS sequence"/>
</dbReference>
<evidence type="ECO:0000313" key="5">
    <source>
        <dbReference type="Proteomes" id="UP000673691"/>
    </source>
</evidence>
<dbReference type="SUPFAM" id="SSF52058">
    <property type="entry name" value="L domain-like"/>
    <property type="match status" value="1"/>
</dbReference>
<accession>A0A8H8DKQ7</accession>
<feature type="non-terminal residue" evidence="4">
    <location>
        <position position="248"/>
    </location>
</feature>
<dbReference type="OrthoDB" id="660555at2759"/>
<organism evidence="4 5">
    <name type="scientific">Olpidium bornovanus</name>
    <dbReference type="NCBI Taxonomy" id="278681"/>
    <lineage>
        <taxon>Eukaryota</taxon>
        <taxon>Fungi</taxon>
        <taxon>Fungi incertae sedis</taxon>
        <taxon>Olpidiomycota</taxon>
        <taxon>Olpidiomycotina</taxon>
        <taxon>Olpidiomycetes</taxon>
        <taxon>Olpidiales</taxon>
        <taxon>Olpidiaceae</taxon>
        <taxon>Olpidium</taxon>
    </lineage>
</organism>
<sequence>MCDLRELDFSHNLLTTLPKDVGHPHSRMQSLIALDNRLERLPQSIGLCTHLTSLNFARNCLTSLPCEIVDLANLQTLDLSENLLCVLPGDILKFMKRTTILLAGNPFTRDPGCQCSYIARKVHEASDGEVSRGSQDSLGDIGQNLSRTGSGNLSSMLWLRTSKAIIEYERHDEEELSGEQNAHENLESFLGRHRRDPALFPSVERYREPDLEDTSTPLRPSKPSQMELPAYQPVARPTNPGVDLYSHL</sequence>
<evidence type="ECO:0000313" key="4">
    <source>
        <dbReference type="EMBL" id="KAG5461946.1"/>
    </source>
</evidence>
<name>A0A8H8DKQ7_9FUNG</name>
<dbReference type="Gene3D" id="3.80.10.10">
    <property type="entry name" value="Ribonuclease Inhibitor"/>
    <property type="match status" value="1"/>
</dbReference>
<feature type="region of interest" description="Disordered" evidence="3">
    <location>
        <begin position="200"/>
        <end position="227"/>
    </location>
</feature>
<dbReference type="EMBL" id="JAEFCI010002873">
    <property type="protein sequence ID" value="KAG5461946.1"/>
    <property type="molecule type" value="Genomic_DNA"/>
</dbReference>
<protein>
    <submittedName>
        <fullName evidence="4">Uncharacterized protein</fullName>
    </submittedName>
</protein>
<keyword evidence="1" id="KW-0433">Leucine-rich repeat</keyword>
<evidence type="ECO:0000256" key="2">
    <source>
        <dbReference type="ARBA" id="ARBA00022737"/>
    </source>
</evidence>
<dbReference type="PANTHER" id="PTHR48051">
    <property type="match status" value="1"/>
</dbReference>
<proteinExistence type="predicted"/>
<dbReference type="AlphaFoldDB" id="A0A8H8DKQ7"/>
<dbReference type="PROSITE" id="PS51450">
    <property type="entry name" value="LRR"/>
    <property type="match status" value="1"/>
</dbReference>
<dbReference type="PANTHER" id="PTHR48051:SF1">
    <property type="entry name" value="RAS SUPPRESSOR PROTEIN 1"/>
    <property type="match status" value="1"/>
</dbReference>
<dbReference type="Pfam" id="PF00560">
    <property type="entry name" value="LRR_1"/>
    <property type="match status" value="1"/>
</dbReference>
<evidence type="ECO:0000256" key="3">
    <source>
        <dbReference type="SAM" id="MobiDB-lite"/>
    </source>
</evidence>
<keyword evidence="5" id="KW-1185">Reference proteome</keyword>
<dbReference type="InterPro" id="IPR050216">
    <property type="entry name" value="LRR_domain-containing"/>
</dbReference>
<comment type="caution">
    <text evidence="4">The sequence shown here is derived from an EMBL/GenBank/DDBJ whole genome shotgun (WGS) entry which is preliminary data.</text>
</comment>
<evidence type="ECO:0000256" key="1">
    <source>
        <dbReference type="ARBA" id="ARBA00022614"/>
    </source>
</evidence>
<feature type="compositionally biased region" description="Polar residues" evidence="3">
    <location>
        <begin position="214"/>
        <end position="224"/>
    </location>
</feature>
<keyword evidence="2" id="KW-0677">Repeat</keyword>
<gene>
    <name evidence="4" type="ORF">BJ554DRAFT_5786</name>
</gene>
<dbReference type="Pfam" id="PF13855">
    <property type="entry name" value="LRR_8"/>
    <property type="match status" value="1"/>
</dbReference>
<dbReference type="GO" id="GO:0005737">
    <property type="term" value="C:cytoplasm"/>
    <property type="evidence" value="ECO:0007669"/>
    <property type="project" value="TreeGrafter"/>
</dbReference>
<reference evidence="4 5" key="1">
    <citation type="journal article" name="Sci. Rep.">
        <title>Genome-scale phylogenetic analyses confirm Olpidium as the closest living zoosporic fungus to the non-flagellated, terrestrial fungi.</title>
        <authorList>
            <person name="Chang Y."/>
            <person name="Rochon D."/>
            <person name="Sekimoto S."/>
            <person name="Wang Y."/>
            <person name="Chovatia M."/>
            <person name="Sandor L."/>
            <person name="Salamov A."/>
            <person name="Grigoriev I.V."/>
            <person name="Stajich J.E."/>
            <person name="Spatafora J.W."/>
        </authorList>
    </citation>
    <scope>NUCLEOTIDE SEQUENCE [LARGE SCALE GENOMIC DNA]</scope>
    <source>
        <strain evidence="4">S191</strain>
    </source>
</reference>
<dbReference type="PRINTS" id="PR00019">
    <property type="entry name" value="LEURICHRPT"/>
</dbReference>
<dbReference type="InterPro" id="IPR032675">
    <property type="entry name" value="LRR_dom_sf"/>
</dbReference>
<dbReference type="InterPro" id="IPR001611">
    <property type="entry name" value="Leu-rich_rpt"/>
</dbReference>